<feature type="binding site" evidence="8">
    <location>
        <begin position="56"/>
        <end position="58"/>
    </location>
    <ligand>
        <name>S-adenosyl-L-methionine</name>
        <dbReference type="ChEBI" id="CHEBI:59789"/>
    </ligand>
</feature>
<dbReference type="PANTHER" id="PTHR42836">
    <property type="entry name" value="7-CARBOXY-7-DEAZAGUANINE SYNTHASE"/>
    <property type="match status" value="1"/>
</dbReference>
<name>A0A9Y1BNQ5_9ARCH</name>
<protein>
    <recommendedName>
        <fullName evidence="8">7-carboxy-7-deazaguanine synthase</fullName>
        <shortName evidence="8">CDG synthase</shortName>
        <ecNumber evidence="8">4.3.99.3</ecNumber>
    </recommendedName>
    <alternativeName>
        <fullName evidence="8">Archaeosine biosynthesis protein QueE</fullName>
    </alternativeName>
</protein>
<organism evidence="10">
    <name type="scientific">Candidatus Heimdallarchaeum endolithica</name>
    <dbReference type="NCBI Taxonomy" id="2876572"/>
    <lineage>
        <taxon>Archaea</taxon>
        <taxon>Promethearchaeati</taxon>
        <taxon>Candidatus Heimdallarchaeota</taxon>
        <taxon>Candidatus Heimdallarchaeia (ex Rinke et al. 2021) (nom. nud.)</taxon>
        <taxon>Candidatus Heimdallarchaeales</taxon>
        <taxon>Candidatus Heimdallarchaeaceae</taxon>
        <taxon>Candidatus Heimdallarchaeum</taxon>
    </lineage>
</organism>
<comment type="catalytic activity">
    <reaction evidence="8">
        <text>6-carboxy-5,6,7,8-tetrahydropterin + H(+) = 7-carboxy-7-carbaguanine + NH4(+)</text>
        <dbReference type="Rhea" id="RHEA:27974"/>
        <dbReference type="ChEBI" id="CHEBI:15378"/>
        <dbReference type="ChEBI" id="CHEBI:28938"/>
        <dbReference type="ChEBI" id="CHEBI:61032"/>
        <dbReference type="ChEBI" id="CHEBI:61036"/>
        <dbReference type="EC" id="4.3.99.3"/>
    </reaction>
</comment>
<evidence type="ECO:0000256" key="5">
    <source>
        <dbReference type="ARBA" id="ARBA00023004"/>
    </source>
</evidence>
<comment type="function">
    <text evidence="8">Catalyzes the complex heterocyclic radical-mediated conversion of 6-carboxy-5,6,7,8-tetrahydropterin (CPH4) to 7-carboxy-7-deazaguanine (CDG), a step common to the biosynthetic pathways of all 7-deazapurine-containing compounds.</text>
</comment>
<keyword evidence="2 8" id="KW-0949">S-adenosyl-L-methionine</keyword>
<keyword evidence="7 8" id="KW-0456">Lyase</keyword>
<dbReference type="GO" id="GO:1904047">
    <property type="term" value="F:S-adenosyl-L-methionine binding"/>
    <property type="evidence" value="ECO:0007669"/>
    <property type="project" value="UniProtKB-UniRule"/>
</dbReference>
<keyword evidence="1 8" id="KW-0004">4Fe-4S</keyword>
<comment type="similarity">
    <text evidence="8">Belongs to the radical SAM superfamily. 7-carboxy-7-deazaguanine synthase family.</text>
</comment>
<feature type="binding site" evidence="8">
    <location>
        <begin position="18"/>
        <end position="20"/>
    </location>
    <ligand>
        <name>substrate</name>
    </ligand>
</feature>
<evidence type="ECO:0000313" key="10">
    <source>
        <dbReference type="EMBL" id="UJG42393.1"/>
    </source>
</evidence>
<dbReference type="Proteomes" id="UP001200513">
    <property type="component" value="Chromosome"/>
</dbReference>
<dbReference type="EMBL" id="CP084167">
    <property type="protein sequence ID" value="UJG42393.1"/>
    <property type="molecule type" value="Genomic_DNA"/>
</dbReference>
<comment type="subunit">
    <text evidence="8">Homodimer.</text>
</comment>
<keyword evidence="3 8" id="KW-0479">Metal-binding</keyword>
<keyword evidence="5 8" id="KW-0408">Iron</keyword>
<feature type="domain" description="Radical SAM core" evidence="9">
    <location>
        <begin position="29"/>
        <end position="274"/>
    </location>
</feature>
<dbReference type="InterPro" id="IPR024924">
    <property type="entry name" value="7-CO-7-deazaguanine_synth-like"/>
</dbReference>
<dbReference type="InterPro" id="IPR013785">
    <property type="entry name" value="Aldolase_TIM"/>
</dbReference>
<dbReference type="GO" id="GO:0000287">
    <property type="term" value="F:magnesium ion binding"/>
    <property type="evidence" value="ECO:0007669"/>
    <property type="project" value="UniProtKB-UniRule"/>
</dbReference>
<feature type="binding site" evidence="8">
    <location>
        <position position="42"/>
    </location>
    <ligand>
        <name>[4Fe-4S] cluster</name>
        <dbReference type="ChEBI" id="CHEBI:49883"/>
        <note>4Fe-4S-S-AdoMet</note>
    </ligand>
</feature>
<dbReference type="InterPro" id="IPR007197">
    <property type="entry name" value="rSAM"/>
</dbReference>
<comment type="pathway">
    <text evidence="8">Purine metabolism; 7-cyano-7-deazaguanine biosynthesis.</text>
</comment>
<feature type="binding site" evidence="8">
    <location>
        <position position="57"/>
    </location>
    <ligand>
        <name>[4Fe-4S] cluster</name>
        <dbReference type="ChEBI" id="CHEBI:49883"/>
        <note>4Fe-4S-S-AdoMet</note>
    </ligand>
</feature>
<feature type="binding site" evidence="8">
    <location>
        <position position="38"/>
    </location>
    <ligand>
        <name>substrate</name>
    </ligand>
</feature>
<comment type="caution">
    <text evidence="8">Lacks conserved residue(s) required for the propagation of feature annotation.</text>
</comment>
<dbReference type="EC" id="4.3.99.3" evidence="8"/>
<dbReference type="SFLD" id="SFLDS00029">
    <property type="entry name" value="Radical_SAM"/>
    <property type="match status" value="1"/>
</dbReference>
<evidence type="ECO:0000256" key="3">
    <source>
        <dbReference type="ARBA" id="ARBA00022723"/>
    </source>
</evidence>
<keyword evidence="6 8" id="KW-0411">Iron-sulfur</keyword>
<comment type="cofactor">
    <cofactor evidence="8">
        <name>S-adenosyl-L-methionine</name>
        <dbReference type="ChEBI" id="CHEBI:59789"/>
    </cofactor>
    <text evidence="8">Binds 1 S-adenosyl-L-methionine per subunit.</text>
</comment>
<evidence type="ECO:0000256" key="1">
    <source>
        <dbReference type="ARBA" id="ARBA00022485"/>
    </source>
</evidence>
<comment type="cofactor">
    <cofactor evidence="8">
        <name>Mg(2+)</name>
        <dbReference type="ChEBI" id="CHEBI:18420"/>
    </cofactor>
</comment>
<sequence length="274" mass="30447">MKKELTKYGFVQEIFSSFQGEGASLSGSCYGLRQIFIRLAGCPLALGVCGTKGCVWCDSPKAQTLEPKFILVEKEAGGQEFYKIENPISVAQLVAIVDNLRTSDLHSVSLTGGEPLLQIDFAAELVNELKKKGYLLYLETAYTEDLLGLKRISNKIDYACVDIKDRSAQSAKDWKKLAEQELKMCKILQKSGVKVFAKVVISNKSTEEDFHYISSMCGKYQIPLVIQPVTPKKGLELKSPTWNKIKSFTEIAGEYLPPENIGLSVQVHKLINIL</sequence>
<dbReference type="PANTHER" id="PTHR42836:SF1">
    <property type="entry name" value="7-CARBOXY-7-DEAZAGUANINE SYNTHASE"/>
    <property type="match status" value="1"/>
</dbReference>
<reference evidence="10" key="1">
    <citation type="journal article" date="2022" name="Nat. Microbiol.">
        <title>Unique mobile elements and scalable gene flow at the prokaryote-eukaryote boundary revealed by circularized Asgard archaea genomes.</title>
        <authorList>
            <person name="Wu F."/>
            <person name="Speth D.R."/>
            <person name="Philosof A."/>
            <person name="Cremiere A."/>
            <person name="Narayanan A."/>
            <person name="Barco R.A."/>
            <person name="Connon S.A."/>
            <person name="Amend J.P."/>
            <person name="Antoshechkin I.A."/>
            <person name="Orphan V.J."/>
        </authorList>
    </citation>
    <scope>NUCLEOTIDE SEQUENCE</scope>
    <source>
        <strain evidence="10">PR6</strain>
    </source>
</reference>
<feature type="binding site" evidence="8">
    <location>
        <position position="113"/>
    </location>
    <ligand>
        <name>S-adenosyl-L-methionine</name>
        <dbReference type="ChEBI" id="CHEBI:59789"/>
    </ligand>
</feature>
<evidence type="ECO:0000256" key="2">
    <source>
        <dbReference type="ARBA" id="ARBA00022691"/>
    </source>
</evidence>
<evidence type="ECO:0000256" key="6">
    <source>
        <dbReference type="ARBA" id="ARBA00023014"/>
    </source>
</evidence>
<dbReference type="PROSITE" id="PS51918">
    <property type="entry name" value="RADICAL_SAM"/>
    <property type="match status" value="1"/>
</dbReference>
<dbReference type="GO" id="GO:0016840">
    <property type="term" value="F:carbon-nitrogen lyase activity"/>
    <property type="evidence" value="ECO:0007669"/>
    <property type="project" value="UniProtKB-UniRule"/>
</dbReference>
<dbReference type="SUPFAM" id="SSF102114">
    <property type="entry name" value="Radical SAM enzymes"/>
    <property type="match status" value="1"/>
</dbReference>
<comment type="cofactor">
    <cofactor evidence="8">
        <name>[4Fe-4S] cluster</name>
        <dbReference type="ChEBI" id="CHEBI:49883"/>
    </cofactor>
    <text evidence="8">Binds 1 [4Fe-4S] cluster. The cluster is coordinated with 3 cysteines and an exchangeable S-adenosyl-L-methionine.</text>
</comment>
<dbReference type="HAMAP" id="MF_00917">
    <property type="entry name" value="QueE"/>
    <property type="match status" value="1"/>
</dbReference>
<evidence type="ECO:0000256" key="8">
    <source>
        <dbReference type="HAMAP-Rule" id="MF_00917"/>
    </source>
</evidence>
<dbReference type="Pfam" id="PF04055">
    <property type="entry name" value="Radical_SAM"/>
    <property type="match status" value="1"/>
</dbReference>
<proteinExistence type="inferred from homology"/>
<feature type="binding site" evidence="8">
    <location>
        <position position="111"/>
    </location>
    <ligand>
        <name>substrate</name>
    </ligand>
</feature>
<evidence type="ECO:0000256" key="7">
    <source>
        <dbReference type="ARBA" id="ARBA00023239"/>
    </source>
</evidence>
<dbReference type="AlphaFoldDB" id="A0A9Y1BNQ5"/>
<evidence type="ECO:0000256" key="4">
    <source>
        <dbReference type="ARBA" id="ARBA00022842"/>
    </source>
</evidence>
<gene>
    <name evidence="8" type="primary">queE</name>
    <name evidence="10" type="ORF">K9W46_08255</name>
</gene>
<dbReference type="Gene3D" id="3.20.20.70">
    <property type="entry name" value="Aldolase class I"/>
    <property type="match status" value="1"/>
</dbReference>
<feature type="binding site" evidence="8">
    <location>
        <position position="54"/>
    </location>
    <ligand>
        <name>[4Fe-4S] cluster</name>
        <dbReference type="ChEBI" id="CHEBI:49883"/>
        <note>4Fe-4S-S-AdoMet</note>
    </ligand>
</feature>
<dbReference type="GO" id="GO:0051539">
    <property type="term" value="F:4 iron, 4 sulfur cluster binding"/>
    <property type="evidence" value="ECO:0007669"/>
    <property type="project" value="UniProtKB-UniRule"/>
</dbReference>
<feature type="binding site" evidence="8">
    <location>
        <position position="59"/>
    </location>
    <ligand>
        <name>Mg(2+)</name>
        <dbReference type="ChEBI" id="CHEBI:18420"/>
    </ligand>
</feature>
<keyword evidence="4 8" id="KW-0460">Magnesium</keyword>
<accession>A0A9Y1BNQ5</accession>
<evidence type="ECO:0000259" key="9">
    <source>
        <dbReference type="PROSITE" id="PS51918"/>
    </source>
</evidence>
<dbReference type="InterPro" id="IPR058240">
    <property type="entry name" value="rSAM_sf"/>
</dbReference>